<dbReference type="VEuPathDB" id="FungiDB:JI435_435570"/>
<dbReference type="EMBL" id="CP069030">
    <property type="protein sequence ID" value="QRC98283.1"/>
    <property type="molecule type" value="Genomic_DNA"/>
</dbReference>
<feature type="compositionally biased region" description="Acidic residues" evidence="1">
    <location>
        <begin position="16"/>
        <end position="25"/>
    </location>
</feature>
<name>A0A7U2F631_PHANO</name>
<evidence type="ECO:0000313" key="2">
    <source>
        <dbReference type="EMBL" id="QRC98283.1"/>
    </source>
</evidence>
<reference evidence="3" key="1">
    <citation type="journal article" date="2021" name="BMC Genomics">
        <title>Chromosome-level genome assembly and manually-curated proteome of model necrotroph Parastagonospora nodorum Sn15 reveals a genome-wide trove of candidate effector homologs, and redundancy of virulence-related functions within an accessory chromosome.</title>
        <authorList>
            <person name="Bertazzoni S."/>
            <person name="Jones D.A.B."/>
            <person name="Phan H.T."/>
            <person name="Tan K.-C."/>
            <person name="Hane J.K."/>
        </authorList>
    </citation>
    <scope>NUCLEOTIDE SEQUENCE [LARGE SCALE GENOMIC DNA]</scope>
    <source>
        <strain evidence="3">SN15 / ATCC MYA-4574 / FGSC 10173)</strain>
    </source>
</reference>
<dbReference type="AlphaFoldDB" id="A0A7U2F631"/>
<gene>
    <name evidence="2" type="ORF">JI435_435570</name>
</gene>
<feature type="region of interest" description="Disordered" evidence="1">
    <location>
        <begin position="1"/>
        <end position="25"/>
    </location>
</feature>
<proteinExistence type="predicted"/>
<evidence type="ECO:0000256" key="1">
    <source>
        <dbReference type="SAM" id="MobiDB-lite"/>
    </source>
</evidence>
<protein>
    <submittedName>
        <fullName evidence="2">Uncharacterized protein</fullName>
    </submittedName>
</protein>
<dbReference type="Proteomes" id="UP000663193">
    <property type="component" value="Chromosome 8"/>
</dbReference>
<sequence>MIIKNKHVESTSAVDELPESCDGETDQGINNSSAMASVGLRHRVAGPRSHVKLARHHFEQLNPLRHESSVCVRLLHSDAGEADLRAVKVESRHCLSAPNSICRTPRQHQNGLSCSRNERLVVDFDSIRQREHRRLSFWNSPCSSEATMWHLVES</sequence>
<accession>A0A7U2F631</accession>
<evidence type="ECO:0000313" key="3">
    <source>
        <dbReference type="Proteomes" id="UP000663193"/>
    </source>
</evidence>
<keyword evidence="3" id="KW-1185">Reference proteome</keyword>
<organism evidence="2 3">
    <name type="scientific">Phaeosphaeria nodorum (strain SN15 / ATCC MYA-4574 / FGSC 10173)</name>
    <name type="common">Glume blotch fungus</name>
    <name type="synonym">Parastagonospora nodorum</name>
    <dbReference type="NCBI Taxonomy" id="321614"/>
    <lineage>
        <taxon>Eukaryota</taxon>
        <taxon>Fungi</taxon>
        <taxon>Dikarya</taxon>
        <taxon>Ascomycota</taxon>
        <taxon>Pezizomycotina</taxon>
        <taxon>Dothideomycetes</taxon>
        <taxon>Pleosporomycetidae</taxon>
        <taxon>Pleosporales</taxon>
        <taxon>Pleosporineae</taxon>
        <taxon>Phaeosphaeriaceae</taxon>
        <taxon>Parastagonospora</taxon>
    </lineage>
</organism>